<sequence>MKTLQLITGIALMGIFSLTSCQSEIEEVQGDNPNTANSTAATNLKRVSMFDGSSDDFLDDSSCSSIVFPYVVKINGIQVSISSQTNLEAALSIIGAIDDDAVELQFPVKIKMSDYTVVTVNSQSEYDEITENCSESEDAISSINIKFPITMLSFDSSLQLTGSVVIKSEEELYLYMKNMTSTELFSIQYPITVTLSGSTSQIINSEAEFKAAINAALDIKSKMEVAEDNKEKLEAILVNGTFKVSSYIVAGVESVTSYYLNKTIDFTNDWKVKSMETLTTVASGTYSMKSETDVYLQLDFTSNTNFTVFNKSWKVTSFTASTITLQSTTNSAVTLVLKQI</sequence>
<evidence type="ECO:0000313" key="2">
    <source>
        <dbReference type="Proteomes" id="UP001398556"/>
    </source>
</evidence>
<gene>
    <name evidence="1" type="ORF">AAEO59_06635</name>
</gene>
<accession>A0ABU9HL01</accession>
<dbReference type="EMBL" id="JBBYHU010000009">
    <property type="protein sequence ID" value="MEL1240719.1"/>
    <property type="molecule type" value="Genomic_DNA"/>
</dbReference>
<dbReference type="RefSeq" id="WP_341699953.1">
    <property type="nucleotide sequence ID" value="NZ_JBBYHU010000009.1"/>
</dbReference>
<reference evidence="1 2" key="1">
    <citation type="submission" date="2024-04" db="EMBL/GenBank/DDBJ databases">
        <title>Flavobacterium sp. DGU99 16S ribosomal RNA gene Genome sequencing and assembly.</title>
        <authorList>
            <person name="Park S."/>
        </authorList>
    </citation>
    <scope>NUCLEOTIDE SEQUENCE [LARGE SCALE GENOMIC DNA]</scope>
    <source>
        <strain evidence="1 2">DGU99</strain>
    </source>
</reference>
<evidence type="ECO:0000313" key="1">
    <source>
        <dbReference type="EMBL" id="MEL1240719.1"/>
    </source>
</evidence>
<name>A0ABU9HL01_9FLAO</name>
<dbReference type="PROSITE" id="PS51257">
    <property type="entry name" value="PROKAR_LIPOPROTEIN"/>
    <property type="match status" value="1"/>
</dbReference>
<proteinExistence type="predicted"/>
<dbReference type="Proteomes" id="UP001398556">
    <property type="component" value="Unassembled WGS sequence"/>
</dbReference>
<evidence type="ECO:0008006" key="3">
    <source>
        <dbReference type="Google" id="ProtNLM"/>
    </source>
</evidence>
<organism evidence="1 2">
    <name type="scientific">Flavobacterium flavipallidum</name>
    <dbReference type="NCBI Taxonomy" id="3139140"/>
    <lineage>
        <taxon>Bacteria</taxon>
        <taxon>Pseudomonadati</taxon>
        <taxon>Bacteroidota</taxon>
        <taxon>Flavobacteriia</taxon>
        <taxon>Flavobacteriales</taxon>
        <taxon>Flavobacteriaceae</taxon>
        <taxon>Flavobacterium</taxon>
    </lineage>
</organism>
<comment type="caution">
    <text evidence="1">The sequence shown here is derived from an EMBL/GenBank/DDBJ whole genome shotgun (WGS) entry which is preliminary data.</text>
</comment>
<protein>
    <recommendedName>
        <fullName evidence="3">Lipoprotein</fullName>
    </recommendedName>
</protein>
<keyword evidence="2" id="KW-1185">Reference proteome</keyword>